<reference evidence="2 3" key="1">
    <citation type="submission" date="2016-10" db="EMBL/GenBank/DDBJ databases">
        <authorList>
            <person name="Varghese N."/>
            <person name="Submissions S."/>
        </authorList>
    </citation>
    <scope>NUCLEOTIDE SEQUENCE [LARGE SCALE GENOMIC DNA]</scope>
    <source>
        <strain evidence="2 3">WG2</strain>
    </source>
</reference>
<proteinExistence type="predicted"/>
<gene>
    <name evidence="2" type="ORF">SAMN04488598_1061</name>
</gene>
<protein>
    <submittedName>
        <fullName evidence="2">Uncharacterized protein</fullName>
    </submittedName>
</protein>
<name>A0ABY0N833_9FIRM</name>
<feature type="compositionally biased region" description="Basic residues" evidence="1">
    <location>
        <begin position="67"/>
        <end position="85"/>
    </location>
</feature>
<feature type="region of interest" description="Disordered" evidence="1">
    <location>
        <begin position="67"/>
        <end position="89"/>
    </location>
</feature>
<feature type="non-terminal residue" evidence="2">
    <location>
        <position position="1"/>
    </location>
</feature>
<comment type="caution">
    <text evidence="2">The sequence shown here is derived from an EMBL/GenBank/DDBJ whole genome shotgun (WGS) entry which is preliminary data.</text>
</comment>
<evidence type="ECO:0000313" key="3">
    <source>
        <dbReference type="Proteomes" id="UP000199519"/>
    </source>
</evidence>
<dbReference type="EMBL" id="FNBJ01000006">
    <property type="protein sequence ID" value="SDF08473.1"/>
    <property type="molecule type" value="Genomic_DNA"/>
</dbReference>
<organism evidence="2 3">
    <name type="scientific">Halanaerobium congolense</name>
    <dbReference type="NCBI Taxonomy" id="54121"/>
    <lineage>
        <taxon>Bacteria</taxon>
        <taxon>Bacillati</taxon>
        <taxon>Bacillota</taxon>
        <taxon>Clostridia</taxon>
        <taxon>Halanaerobiales</taxon>
        <taxon>Halanaerobiaceae</taxon>
        <taxon>Halanaerobium</taxon>
    </lineage>
</organism>
<keyword evidence="3" id="KW-1185">Reference proteome</keyword>
<evidence type="ECO:0000313" key="2">
    <source>
        <dbReference type="EMBL" id="SDF08473.1"/>
    </source>
</evidence>
<accession>A0ABY0N833</accession>
<sequence>SYWLMCQYGDGGSITRWVKRLKSEPFWAIISGFYPGNVPGVGTFYDFEDRLCDFDSGKRVERCTKMHKPLSKPKKKLKKNQKQPPKHQGVVQRLVDRILRDEDKPQPERADKYLQQIFKECFVLPSAKRGLLGDTANLAVSGDGMVLATGASPMHQRL</sequence>
<dbReference type="Proteomes" id="UP000199519">
    <property type="component" value="Unassembled WGS sequence"/>
</dbReference>
<evidence type="ECO:0000256" key="1">
    <source>
        <dbReference type="SAM" id="MobiDB-lite"/>
    </source>
</evidence>